<gene>
    <name evidence="7" type="ORF">VLY81_09965</name>
</gene>
<evidence type="ECO:0000256" key="3">
    <source>
        <dbReference type="ARBA" id="ARBA00022630"/>
    </source>
</evidence>
<accession>A0ABZ1BMI0</accession>
<evidence type="ECO:0000256" key="5">
    <source>
        <dbReference type="ARBA" id="ARBA00023002"/>
    </source>
</evidence>
<sequence length="169" mass="18754">MDTWTCIRTRRTIRDFRPHPVPEATIRRTLEAGRLAPSALNRQPWHFVVVRDRQRLGALAEACSTGRFVAQAAFAVVVAVDPQNRYHQIDGAKAVQQMELAAWSEGVGICWIGGFDAARVAQLVSLPGEWAVLTVLAFGYPADAGRSRRKGVKKALDEAVSWERFGQRA</sequence>
<dbReference type="RefSeq" id="WP_324668007.1">
    <property type="nucleotide sequence ID" value="NZ_CP141614.1"/>
</dbReference>
<evidence type="ECO:0000256" key="1">
    <source>
        <dbReference type="ARBA" id="ARBA00001917"/>
    </source>
</evidence>
<keyword evidence="4" id="KW-0288">FMN</keyword>
<organism evidence="7 8">
    <name type="scientific">Geochorda subterranea</name>
    <dbReference type="NCBI Taxonomy" id="3109564"/>
    <lineage>
        <taxon>Bacteria</taxon>
        <taxon>Bacillati</taxon>
        <taxon>Bacillota</taxon>
        <taxon>Limnochordia</taxon>
        <taxon>Limnochordales</taxon>
        <taxon>Geochordaceae</taxon>
        <taxon>Geochorda</taxon>
    </lineage>
</organism>
<dbReference type="PANTHER" id="PTHR43673:SF2">
    <property type="entry name" value="NITROREDUCTASE"/>
    <property type="match status" value="1"/>
</dbReference>
<dbReference type="SUPFAM" id="SSF55469">
    <property type="entry name" value="FMN-dependent nitroreductase-like"/>
    <property type="match status" value="1"/>
</dbReference>
<proteinExistence type="inferred from homology"/>
<evidence type="ECO:0000256" key="2">
    <source>
        <dbReference type="ARBA" id="ARBA00007118"/>
    </source>
</evidence>
<evidence type="ECO:0000256" key="4">
    <source>
        <dbReference type="ARBA" id="ARBA00022643"/>
    </source>
</evidence>
<dbReference type="InterPro" id="IPR029479">
    <property type="entry name" value="Nitroreductase"/>
</dbReference>
<evidence type="ECO:0000313" key="7">
    <source>
        <dbReference type="EMBL" id="WRP13761.1"/>
    </source>
</evidence>
<protein>
    <submittedName>
        <fullName evidence="7">Nitroreductase family protein</fullName>
    </submittedName>
</protein>
<comment type="similarity">
    <text evidence="2">Belongs to the nitroreductase family.</text>
</comment>
<dbReference type="PANTHER" id="PTHR43673">
    <property type="entry name" value="NAD(P)H NITROREDUCTASE YDGI-RELATED"/>
    <property type="match status" value="1"/>
</dbReference>
<keyword evidence="3" id="KW-0285">Flavoprotein</keyword>
<comment type="cofactor">
    <cofactor evidence="1">
        <name>FMN</name>
        <dbReference type="ChEBI" id="CHEBI:58210"/>
    </cofactor>
</comment>
<name>A0ABZ1BMI0_9FIRM</name>
<dbReference type="Proteomes" id="UP001333102">
    <property type="component" value="Chromosome"/>
</dbReference>
<keyword evidence="8" id="KW-1185">Reference proteome</keyword>
<reference evidence="8" key="1">
    <citation type="submission" date="2023-12" db="EMBL/GenBank/DDBJ databases">
        <title>Novel isolates from deep terrestrial aquifers shed light on the physiology and ecology of the class Limnochordia.</title>
        <authorList>
            <person name="Karnachuk O.V."/>
            <person name="Lukina A.P."/>
            <person name="Avakyan M.R."/>
            <person name="Kadnikov V."/>
            <person name="Begmatov S."/>
            <person name="Beletsky A.V."/>
            <person name="Mardanov A.V."/>
            <person name="Ravin N.V."/>
        </authorList>
    </citation>
    <scope>NUCLEOTIDE SEQUENCE [LARGE SCALE GENOMIC DNA]</scope>
    <source>
        <strain evidence="8">LN</strain>
    </source>
</reference>
<keyword evidence="5" id="KW-0560">Oxidoreductase</keyword>
<evidence type="ECO:0000259" key="6">
    <source>
        <dbReference type="Pfam" id="PF00881"/>
    </source>
</evidence>
<dbReference type="EMBL" id="CP141614">
    <property type="protein sequence ID" value="WRP13761.1"/>
    <property type="molecule type" value="Genomic_DNA"/>
</dbReference>
<dbReference type="InterPro" id="IPR000415">
    <property type="entry name" value="Nitroreductase-like"/>
</dbReference>
<dbReference type="Gene3D" id="3.40.109.10">
    <property type="entry name" value="NADH Oxidase"/>
    <property type="match status" value="1"/>
</dbReference>
<feature type="domain" description="Nitroreductase" evidence="6">
    <location>
        <begin position="7"/>
        <end position="79"/>
    </location>
</feature>
<dbReference type="Pfam" id="PF00881">
    <property type="entry name" value="Nitroreductase"/>
    <property type="match status" value="1"/>
</dbReference>
<evidence type="ECO:0000313" key="8">
    <source>
        <dbReference type="Proteomes" id="UP001333102"/>
    </source>
</evidence>